<evidence type="ECO:0000259" key="3">
    <source>
        <dbReference type="Pfam" id="PF05532"/>
    </source>
</evidence>
<proteinExistence type="inferred from homology"/>
<protein>
    <recommendedName>
        <fullName evidence="3">CsbD-like domain-containing protein</fullName>
    </recommendedName>
</protein>
<keyword evidence="5" id="KW-1185">Reference proteome</keyword>
<dbReference type="EMBL" id="BLKT01000003">
    <property type="protein sequence ID" value="GFG61846.1"/>
    <property type="molecule type" value="Genomic_DNA"/>
</dbReference>
<dbReference type="AlphaFoldDB" id="A0A7I9WXC7"/>
<accession>A0A7I9WXC7</accession>
<dbReference type="Pfam" id="PF05532">
    <property type="entry name" value="CsbD"/>
    <property type="match status" value="1"/>
</dbReference>
<organism evidence="4 5">
    <name type="scientific">Mycolicibacterium murale</name>
    <dbReference type="NCBI Taxonomy" id="182220"/>
    <lineage>
        <taxon>Bacteria</taxon>
        <taxon>Bacillati</taxon>
        <taxon>Actinomycetota</taxon>
        <taxon>Actinomycetes</taxon>
        <taxon>Mycobacteriales</taxon>
        <taxon>Mycobacteriaceae</taxon>
        <taxon>Mycolicibacterium</taxon>
    </lineage>
</organism>
<reference evidence="4 5" key="1">
    <citation type="journal article" date="2019" name="Emerg. Microbes Infect.">
        <title>Comprehensive subspecies identification of 175 nontuberculous mycobacteria species based on 7547 genomic profiles.</title>
        <authorList>
            <person name="Matsumoto Y."/>
            <person name="Kinjo T."/>
            <person name="Motooka D."/>
            <person name="Nabeya D."/>
            <person name="Jung N."/>
            <person name="Uechi K."/>
            <person name="Horii T."/>
            <person name="Iida T."/>
            <person name="Fujita J."/>
            <person name="Nakamura S."/>
        </authorList>
    </citation>
    <scope>NUCLEOTIDE SEQUENCE [LARGE SCALE GENOMIC DNA]</scope>
    <source>
        <strain evidence="4 5">JCM 13392</strain>
    </source>
</reference>
<feature type="compositionally biased region" description="Basic residues" evidence="2">
    <location>
        <begin position="88"/>
        <end position="98"/>
    </location>
</feature>
<dbReference type="SUPFAM" id="SSF69047">
    <property type="entry name" value="Hypothetical protein YjbJ"/>
    <property type="match status" value="1"/>
</dbReference>
<feature type="domain" description="CsbD-like" evidence="3">
    <location>
        <begin position="41"/>
        <end position="87"/>
    </location>
</feature>
<comment type="caution">
    <text evidence="4">The sequence shown here is derived from an EMBL/GenBank/DDBJ whole genome shotgun (WGS) entry which is preliminary data.</text>
</comment>
<dbReference type="InterPro" id="IPR008462">
    <property type="entry name" value="CsbD"/>
</dbReference>
<gene>
    <name evidence="4" type="ORF">MMUR_59820</name>
</gene>
<evidence type="ECO:0000313" key="4">
    <source>
        <dbReference type="EMBL" id="GFG61846.1"/>
    </source>
</evidence>
<sequence>MLYPLSYGGDGGSVLGTRWGLRRRRAGNPPAMSASDKAWIKVDKFTGIAKEKVGRVTGNRRMQFEGRSEQMNASVRSAGEKIKDSVRGRRTRTTRNTY</sequence>
<feature type="compositionally biased region" description="Basic and acidic residues" evidence="2">
    <location>
        <begin position="78"/>
        <end position="87"/>
    </location>
</feature>
<evidence type="ECO:0000256" key="1">
    <source>
        <dbReference type="ARBA" id="ARBA00009129"/>
    </source>
</evidence>
<comment type="similarity">
    <text evidence="1">Belongs to the UPF0337 (CsbD) family.</text>
</comment>
<evidence type="ECO:0000256" key="2">
    <source>
        <dbReference type="SAM" id="MobiDB-lite"/>
    </source>
</evidence>
<dbReference type="Proteomes" id="UP000465241">
    <property type="component" value="Unassembled WGS sequence"/>
</dbReference>
<feature type="region of interest" description="Disordered" evidence="2">
    <location>
        <begin position="66"/>
        <end position="98"/>
    </location>
</feature>
<dbReference type="InterPro" id="IPR036629">
    <property type="entry name" value="YjbJ_sf"/>
</dbReference>
<evidence type="ECO:0000313" key="5">
    <source>
        <dbReference type="Proteomes" id="UP000465241"/>
    </source>
</evidence>
<name>A0A7I9WXC7_9MYCO</name>